<feature type="domain" description="DUF6546" evidence="1">
    <location>
        <begin position="184"/>
        <end position="326"/>
    </location>
</feature>
<dbReference type="STRING" id="1209931.A0A135TZP8"/>
<sequence>MMQLPSHRALQQIVIKAEGRRNPRWTRLPQDLRRRMTELLEPLLWQKLTFQPWTSKSNFQGFREAISLELSGISVLNAGDLVPRRGRRNCVHRRSPAIPDLFMEILSIDSVISKQGPVKMVPCITAISISTTISWSCSSLLLFRLGDSLPCLQRIDFEQQLGTTQTIQQAIGNPIAFSIADRIPSLQRLSIWESRSTLISQAQRQSDSKEANKLAEVLQTAVPTSFHLKELAITHIIDERDFFSHFNFLITSGVASPPCMLERLVLSCQLERLPMSPVEVKCLLVAANQAATFMTYLKMLEVWSPGIEEGFLFRYEVEESEINFTMAAT</sequence>
<comment type="caution">
    <text evidence="2">The sequence shown here is derived from an EMBL/GenBank/DDBJ whole genome shotgun (WGS) entry which is preliminary data.</text>
</comment>
<reference evidence="2 3" key="1">
    <citation type="submission" date="2014-02" db="EMBL/GenBank/DDBJ databases">
        <title>The genome sequence of Colletotrichum salicis CBS 607.94.</title>
        <authorList>
            <person name="Baroncelli R."/>
            <person name="Thon M.R."/>
        </authorList>
    </citation>
    <scope>NUCLEOTIDE SEQUENCE [LARGE SCALE GENOMIC DNA]</scope>
    <source>
        <strain evidence="2 3">CBS 607.94</strain>
    </source>
</reference>
<dbReference type="Pfam" id="PF20183">
    <property type="entry name" value="DUF6546"/>
    <property type="match status" value="1"/>
</dbReference>
<dbReference type="EMBL" id="JFFI01001831">
    <property type="protein sequence ID" value="KXH53542.1"/>
    <property type="molecule type" value="Genomic_DNA"/>
</dbReference>
<dbReference type="InterPro" id="IPR046676">
    <property type="entry name" value="DUF6546"/>
</dbReference>
<evidence type="ECO:0000259" key="1">
    <source>
        <dbReference type="Pfam" id="PF20183"/>
    </source>
</evidence>
<evidence type="ECO:0000313" key="3">
    <source>
        <dbReference type="Proteomes" id="UP000070121"/>
    </source>
</evidence>
<dbReference type="AlphaFoldDB" id="A0A135TZP8"/>
<accession>A0A135TZP8</accession>
<protein>
    <recommendedName>
        <fullName evidence="1">DUF6546 domain-containing protein</fullName>
    </recommendedName>
</protein>
<name>A0A135TZP8_9PEZI</name>
<dbReference type="OrthoDB" id="4840822at2759"/>
<proteinExistence type="predicted"/>
<dbReference type="Proteomes" id="UP000070121">
    <property type="component" value="Unassembled WGS sequence"/>
</dbReference>
<gene>
    <name evidence="2" type="ORF">CSAL01_12961</name>
</gene>
<keyword evidence="3" id="KW-1185">Reference proteome</keyword>
<organism evidence="2 3">
    <name type="scientific">Colletotrichum salicis</name>
    <dbReference type="NCBI Taxonomy" id="1209931"/>
    <lineage>
        <taxon>Eukaryota</taxon>
        <taxon>Fungi</taxon>
        <taxon>Dikarya</taxon>
        <taxon>Ascomycota</taxon>
        <taxon>Pezizomycotina</taxon>
        <taxon>Sordariomycetes</taxon>
        <taxon>Hypocreomycetidae</taxon>
        <taxon>Glomerellales</taxon>
        <taxon>Glomerellaceae</taxon>
        <taxon>Colletotrichum</taxon>
        <taxon>Colletotrichum acutatum species complex</taxon>
    </lineage>
</organism>
<evidence type="ECO:0000313" key="2">
    <source>
        <dbReference type="EMBL" id="KXH53542.1"/>
    </source>
</evidence>